<dbReference type="Gene3D" id="3.40.50.1700">
    <property type="entry name" value="Glycoside hydrolase family 3 C-terminal domain"/>
    <property type="match status" value="1"/>
</dbReference>
<organism evidence="16 17">
    <name type="scientific">Cryphonectria parasitica (strain ATCC 38755 / EP155)</name>
    <dbReference type="NCBI Taxonomy" id="660469"/>
    <lineage>
        <taxon>Eukaryota</taxon>
        <taxon>Fungi</taxon>
        <taxon>Dikarya</taxon>
        <taxon>Ascomycota</taxon>
        <taxon>Pezizomycotina</taxon>
        <taxon>Sordariomycetes</taxon>
        <taxon>Sordariomycetidae</taxon>
        <taxon>Diaporthales</taxon>
        <taxon>Cryphonectriaceae</taxon>
        <taxon>Cryphonectria-Endothia species complex</taxon>
        <taxon>Cryphonectria</taxon>
    </lineage>
</organism>
<comment type="pathway">
    <text evidence="3 13">Glycan metabolism; cellulose degradation.</text>
</comment>
<dbReference type="EC" id="3.2.1.21" evidence="13"/>
<keyword evidence="6 14" id="KW-0732">Signal</keyword>
<evidence type="ECO:0000256" key="10">
    <source>
        <dbReference type="ARBA" id="ARBA00023277"/>
    </source>
</evidence>
<keyword evidence="8" id="KW-0136">Cellulose degradation</keyword>
<evidence type="ECO:0000256" key="4">
    <source>
        <dbReference type="ARBA" id="ARBA00005336"/>
    </source>
</evidence>
<dbReference type="InterPro" id="IPR013783">
    <property type="entry name" value="Ig-like_fold"/>
</dbReference>
<dbReference type="PANTHER" id="PTHR42715:SF5">
    <property type="entry name" value="BETA-GLUCOSIDASE M-RELATED"/>
    <property type="match status" value="1"/>
</dbReference>
<dbReference type="Proteomes" id="UP000803844">
    <property type="component" value="Unassembled WGS sequence"/>
</dbReference>
<keyword evidence="11 13" id="KW-0326">Glycosidase</keyword>
<dbReference type="InterPro" id="IPR026891">
    <property type="entry name" value="Fn3-like"/>
</dbReference>
<keyword evidence="17" id="KW-1185">Reference proteome</keyword>
<dbReference type="SUPFAM" id="SSF52279">
    <property type="entry name" value="Beta-D-glucan exohydrolase, C-terminal domain"/>
    <property type="match status" value="1"/>
</dbReference>
<keyword evidence="12 13" id="KW-0624">Polysaccharide degradation</keyword>
<comment type="caution">
    <text evidence="16">The sequence shown here is derived from an EMBL/GenBank/DDBJ whole genome shotgun (WGS) entry which is preliminary data.</text>
</comment>
<keyword evidence="5" id="KW-0964">Secreted</keyword>
<protein>
    <recommendedName>
        <fullName evidence="13">beta-glucosidase</fullName>
        <ecNumber evidence="13">3.2.1.21</ecNumber>
    </recommendedName>
</protein>
<feature type="domain" description="Fibronectin type III-like" evidence="15">
    <location>
        <begin position="684"/>
        <end position="753"/>
    </location>
</feature>
<evidence type="ECO:0000256" key="2">
    <source>
        <dbReference type="ARBA" id="ARBA00004613"/>
    </source>
</evidence>
<comment type="subcellular location">
    <subcellularLocation>
        <location evidence="2">Secreted</location>
    </subcellularLocation>
</comment>
<dbReference type="Gene3D" id="2.60.40.10">
    <property type="entry name" value="Immunoglobulins"/>
    <property type="match status" value="1"/>
</dbReference>
<dbReference type="GeneID" id="63839640"/>
<dbReference type="EMBL" id="MU032344">
    <property type="protein sequence ID" value="KAF3771438.1"/>
    <property type="molecule type" value="Genomic_DNA"/>
</dbReference>
<dbReference type="InterPro" id="IPR036881">
    <property type="entry name" value="Glyco_hydro_3_C_sf"/>
</dbReference>
<dbReference type="Pfam" id="PF00933">
    <property type="entry name" value="Glyco_hydro_3"/>
    <property type="match status" value="1"/>
</dbReference>
<dbReference type="InterPro" id="IPR017853">
    <property type="entry name" value="GH"/>
</dbReference>
<evidence type="ECO:0000259" key="15">
    <source>
        <dbReference type="SMART" id="SM01217"/>
    </source>
</evidence>
<dbReference type="GO" id="GO:0008422">
    <property type="term" value="F:beta-glucosidase activity"/>
    <property type="evidence" value="ECO:0007669"/>
    <property type="project" value="UniProtKB-EC"/>
</dbReference>
<dbReference type="Gene3D" id="3.20.20.300">
    <property type="entry name" value="Glycoside hydrolase, family 3, N-terminal domain"/>
    <property type="match status" value="1"/>
</dbReference>
<evidence type="ECO:0000256" key="14">
    <source>
        <dbReference type="SAM" id="SignalP"/>
    </source>
</evidence>
<gene>
    <name evidence="16" type="ORF">M406DRAFT_34988</name>
</gene>
<dbReference type="FunFam" id="2.60.40.10:FF:000757">
    <property type="entry name" value="Beta-glucosidase G"/>
    <property type="match status" value="1"/>
</dbReference>
<keyword evidence="7 13" id="KW-0378">Hydrolase</keyword>
<dbReference type="InterPro" id="IPR050288">
    <property type="entry name" value="Cellulose_deg_GH3"/>
</dbReference>
<evidence type="ECO:0000256" key="13">
    <source>
        <dbReference type="RuleBase" id="RU361161"/>
    </source>
</evidence>
<dbReference type="InterPro" id="IPR001764">
    <property type="entry name" value="Glyco_hydro_3_N"/>
</dbReference>
<dbReference type="PANTHER" id="PTHR42715">
    <property type="entry name" value="BETA-GLUCOSIDASE"/>
    <property type="match status" value="1"/>
</dbReference>
<feature type="chain" id="PRO_5040245019" description="beta-glucosidase" evidence="14">
    <location>
        <begin position="19"/>
        <end position="765"/>
    </location>
</feature>
<reference evidence="16" key="1">
    <citation type="journal article" date="2020" name="Phytopathology">
        <title>Genome sequence of the chestnut blight fungus Cryphonectria parasitica EP155: A fundamental resource for an archetypical invasive plant pathogen.</title>
        <authorList>
            <person name="Crouch J.A."/>
            <person name="Dawe A."/>
            <person name="Aerts A."/>
            <person name="Barry K."/>
            <person name="Churchill A.C.L."/>
            <person name="Grimwood J."/>
            <person name="Hillman B."/>
            <person name="Milgroom M.G."/>
            <person name="Pangilinan J."/>
            <person name="Smith M."/>
            <person name="Salamov A."/>
            <person name="Schmutz J."/>
            <person name="Yadav J."/>
            <person name="Grigoriev I.V."/>
            <person name="Nuss D."/>
        </authorList>
    </citation>
    <scope>NUCLEOTIDE SEQUENCE</scope>
    <source>
        <strain evidence="16">EP155</strain>
    </source>
</reference>
<evidence type="ECO:0000256" key="8">
    <source>
        <dbReference type="ARBA" id="ARBA00023001"/>
    </source>
</evidence>
<evidence type="ECO:0000256" key="1">
    <source>
        <dbReference type="ARBA" id="ARBA00000448"/>
    </source>
</evidence>
<evidence type="ECO:0000313" key="17">
    <source>
        <dbReference type="Proteomes" id="UP000803844"/>
    </source>
</evidence>
<keyword evidence="9" id="KW-0325">Glycoprotein</keyword>
<dbReference type="RefSeq" id="XP_040782399.1">
    <property type="nucleotide sequence ID" value="XM_040922511.1"/>
</dbReference>
<keyword evidence="10 13" id="KW-0119">Carbohydrate metabolism</keyword>
<comment type="catalytic activity">
    <reaction evidence="1 13">
        <text>Hydrolysis of terminal, non-reducing beta-D-glucosyl residues with release of beta-D-glucose.</text>
        <dbReference type="EC" id="3.2.1.21"/>
    </reaction>
</comment>
<feature type="signal peptide" evidence="14">
    <location>
        <begin position="1"/>
        <end position="18"/>
    </location>
</feature>
<sequence>MKVHTPLFAALQASLALAQTNSTEAPSEVPYYGLSPPVYPSPIGNGSSTTQWAAAYKTAKALVAQMTLEEKSNLTRGFTGQCIGTTGSVDRLGIPALCLSDAPDGIRGQEFVSSFPAGIHVGATFDPDLMYKYGVALGEEYHAKGINVALGPVAGPLGRMARAGRNWEGLSNDPYLSGIGMGAITRGIQERGVIATPKHWLFNEQEFRRTLTDAGEAMSSDVDDRTLHELYAFPFMNALREGAGAVLCGYNRANQSYACQNSKLLNGILKTELGFEGFVVSDWAAQHTGVASANAGLDLVMPDGGFWGANLTEAVRNGSVSAERLDDMATRVLASLHLLDQAYSYPVPSIYTNTQKHFAVDAQSLDHADLIHQIGAAGTVLVKNVNATLPFQKPRFLAIYGYDAVVKASPWENYLRFGGGYEVNFGWNTLNGTQITGGGSGSNTPSYVIDPFMAISERIARDRGTLRWDFWSEAPSPAYSNAEHCLVFINSYASESFDRTTLKDEFSDNLVKNVAKNCTSTIVIIHNAGIRVVDEWIDNPNVTAVLYAGLPGQETGRSLVSVLYGDINPSGRLPYTVAKNESDYGTLLNSTISWDYFPSINFTEGVFVDYRAFDREGIEPQFEFGFGLSYTTFAYSGLSAGLVNLAAYPDPAVAIVQGGHPQLWDVLATVKCTVENTGSVSGAEIAQLYVSIPVEDTPVRQLRGFQRVGPLAPGEARQAVFELTRRDLSVWDVVAQQWRLAKGEYDLFVGASSRDFRLNGTIVIS</sequence>
<dbReference type="GO" id="GO:0030245">
    <property type="term" value="P:cellulose catabolic process"/>
    <property type="evidence" value="ECO:0007669"/>
    <property type="project" value="UniProtKB-KW"/>
</dbReference>
<evidence type="ECO:0000256" key="5">
    <source>
        <dbReference type="ARBA" id="ARBA00022525"/>
    </source>
</evidence>
<evidence type="ECO:0000313" key="16">
    <source>
        <dbReference type="EMBL" id="KAF3771438.1"/>
    </source>
</evidence>
<dbReference type="InterPro" id="IPR002772">
    <property type="entry name" value="Glyco_hydro_3_C"/>
</dbReference>
<accession>A0A9P5CUM1</accession>
<dbReference type="Pfam" id="PF14310">
    <property type="entry name" value="Fn3-like"/>
    <property type="match status" value="1"/>
</dbReference>
<dbReference type="InterPro" id="IPR019800">
    <property type="entry name" value="Glyco_hydro_3_AS"/>
</dbReference>
<dbReference type="GO" id="GO:0005576">
    <property type="term" value="C:extracellular region"/>
    <property type="evidence" value="ECO:0007669"/>
    <property type="project" value="UniProtKB-SubCell"/>
</dbReference>
<dbReference type="FunFam" id="3.20.20.300:FF:000002">
    <property type="entry name" value="Probable beta-glucosidase"/>
    <property type="match status" value="1"/>
</dbReference>
<dbReference type="AlphaFoldDB" id="A0A9P5CUM1"/>
<evidence type="ECO:0000256" key="3">
    <source>
        <dbReference type="ARBA" id="ARBA00004987"/>
    </source>
</evidence>
<dbReference type="PRINTS" id="PR00133">
    <property type="entry name" value="GLHYDRLASE3"/>
</dbReference>
<evidence type="ECO:0000256" key="7">
    <source>
        <dbReference type="ARBA" id="ARBA00022801"/>
    </source>
</evidence>
<dbReference type="OrthoDB" id="416222at2759"/>
<evidence type="ECO:0000256" key="12">
    <source>
        <dbReference type="ARBA" id="ARBA00023326"/>
    </source>
</evidence>
<dbReference type="Pfam" id="PF01915">
    <property type="entry name" value="Glyco_hydro_3_C"/>
    <property type="match status" value="1"/>
</dbReference>
<evidence type="ECO:0000256" key="6">
    <source>
        <dbReference type="ARBA" id="ARBA00022729"/>
    </source>
</evidence>
<evidence type="ECO:0000256" key="9">
    <source>
        <dbReference type="ARBA" id="ARBA00023180"/>
    </source>
</evidence>
<dbReference type="InterPro" id="IPR036962">
    <property type="entry name" value="Glyco_hydro_3_N_sf"/>
</dbReference>
<name>A0A9P5CUM1_CRYP1</name>
<evidence type="ECO:0000256" key="11">
    <source>
        <dbReference type="ARBA" id="ARBA00023295"/>
    </source>
</evidence>
<proteinExistence type="inferred from homology"/>
<dbReference type="SMART" id="SM01217">
    <property type="entry name" value="Fn3_like"/>
    <property type="match status" value="1"/>
</dbReference>
<dbReference type="SUPFAM" id="SSF51445">
    <property type="entry name" value="(Trans)glycosidases"/>
    <property type="match status" value="1"/>
</dbReference>
<dbReference type="PROSITE" id="PS00775">
    <property type="entry name" value="GLYCOSYL_HYDROL_F3"/>
    <property type="match status" value="1"/>
</dbReference>
<comment type="similarity">
    <text evidence="4 13">Belongs to the glycosyl hydrolase 3 family.</text>
</comment>